<evidence type="ECO:0000313" key="10">
    <source>
        <dbReference type="EMBL" id="XCH46258.1"/>
    </source>
</evidence>
<dbReference type="SMART" id="SM00387">
    <property type="entry name" value="HATPase_c"/>
    <property type="match status" value="1"/>
</dbReference>
<evidence type="ECO:0000256" key="8">
    <source>
        <dbReference type="SAM" id="Phobius"/>
    </source>
</evidence>
<dbReference type="Gene3D" id="3.30.450.20">
    <property type="entry name" value="PAS domain"/>
    <property type="match status" value="1"/>
</dbReference>
<dbReference type="PANTHER" id="PTHR43065:SF46">
    <property type="entry name" value="C4-DICARBOXYLATE TRANSPORT SENSOR PROTEIN DCTB"/>
    <property type="match status" value="1"/>
</dbReference>
<dbReference type="PRINTS" id="PR00344">
    <property type="entry name" value="BCTRLSENSOR"/>
</dbReference>
<keyword evidence="3" id="KW-0808">Transferase</keyword>
<evidence type="ECO:0000256" key="7">
    <source>
        <dbReference type="ARBA" id="ARBA00023012"/>
    </source>
</evidence>
<evidence type="ECO:0000256" key="6">
    <source>
        <dbReference type="ARBA" id="ARBA00022840"/>
    </source>
</evidence>
<name>A0AAU8GXG0_9BACT</name>
<dbReference type="Pfam" id="PF02518">
    <property type="entry name" value="HATPase_c"/>
    <property type="match status" value="1"/>
</dbReference>
<dbReference type="SUPFAM" id="SSF55874">
    <property type="entry name" value="ATPase domain of HSP90 chaperone/DNA topoisomerase II/histidine kinase"/>
    <property type="match status" value="1"/>
</dbReference>
<protein>
    <recommendedName>
        <fullName evidence="2">histidine kinase</fullName>
        <ecNumber evidence="2">2.7.13.3</ecNumber>
    </recommendedName>
</protein>
<dbReference type="GO" id="GO:0004673">
    <property type="term" value="F:protein histidine kinase activity"/>
    <property type="evidence" value="ECO:0007669"/>
    <property type="project" value="UniProtKB-EC"/>
</dbReference>
<evidence type="ECO:0000256" key="1">
    <source>
        <dbReference type="ARBA" id="ARBA00000085"/>
    </source>
</evidence>
<dbReference type="InterPro" id="IPR004358">
    <property type="entry name" value="Sig_transdc_His_kin-like_C"/>
</dbReference>
<dbReference type="KEGG" id="taut:V4D30_07905"/>
<evidence type="ECO:0000259" key="9">
    <source>
        <dbReference type="PROSITE" id="PS50109"/>
    </source>
</evidence>
<keyword evidence="6 10" id="KW-0067">ATP-binding</keyword>
<keyword evidence="4" id="KW-0547">Nucleotide-binding</keyword>
<dbReference type="InterPro" id="IPR005467">
    <property type="entry name" value="His_kinase_dom"/>
</dbReference>
<keyword evidence="7" id="KW-0902">Two-component regulatory system</keyword>
<dbReference type="GO" id="GO:0005524">
    <property type="term" value="F:ATP binding"/>
    <property type="evidence" value="ECO:0007669"/>
    <property type="project" value="UniProtKB-KW"/>
</dbReference>
<feature type="domain" description="Histidine kinase" evidence="9">
    <location>
        <begin position="405"/>
        <end position="615"/>
    </location>
</feature>
<dbReference type="EMBL" id="CP144373">
    <property type="protein sequence ID" value="XCH46258.1"/>
    <property type="molecule type" value="Genomic_DNA"/>
</dbReference>
<proteinExistence type="predicted"/>
<evidence type="ECO:0000256" key="2">
    <source>
        <dbReference type="ARBA" id="ARBA00012438"/>
    </source>
</evidence>
<keyword evidence="8" id="KW-0812">Transmembrane</keyword>
<feature type="transmembrane region" description="Helical" evidence="8">
    <location>
        <begin position="309"/>
        <end position="331"/>
    </location>
</feature>
<keyword evidence="8" id="KW-1133">Transmembrane helix</keyword>
<dbReference type="PROSITE" id="PS50109">
    <property type="entry name" value="HIS_KIN"/>
    <property type="match status" value="1"/>
</dbReference>
<reference evidence="10" key="1">
    <citation type="submission" date="2024-01" db="EMBL/GenBank/DDBJ databases">
        <title>The first autotrophic representatives of the genus Thermodesulfovibrio.</title>
        <authorList>
            <person name="Maltseva A.I."/>
            <person name="Elcheninov A.G."/>
            <person name="Kublanov I.V."/>
            <person name="Lebedinsky A.V."/>
            <person name="Frolov E.N."/>
        </authorList>
    </citation>
    <scope>NUCLEOTIDE SEQUENCE</scope>
    <source>
        <strain evidence="10">3907-1M</strain>
    </source>
</reference>
<keyword evidence="5" id="KW-0418">Kinase</keyword>
<evidence type="ECO:0000256" key="3">
    <source>
        <dbReference type="ARBA" id="ARBA00022679"/>
    </source>
</evidence>
<dbReference type="PANTHER" id="PTHR43065">
    <property type="entry name" value="SENSOR HISTIDINE KINASE"/>
    <property type="match status" value="1"/>
</dbReference>
<evidence type="ECO:0000256" key="4">
    <source>
        <dbReference type="ARBA" id="ARBA00022741"/>
    </source>
</evidence>
<dbReference type="AlphaFoldDB" id="A0AAU8GXG0"/>
<organism evidence="10">
    <name type="scientific">Thermodesulfovibrio autotrophicus</name>
    <dbReference type="NCBI Taxonomy" id="3118333"/>
    <lineage>
        <taxon>Bacteria</taxon>
        <taxon>Pseudomonadati</taxon>
        <taxon>Nitrospirota</taxon>
        <taxon>Thermodesulfovibrionia</taxon>
        <taxon>Thermodesulfovibrionales</taxon>
        <taxon>Thermodesulfovibrionaceae</taxon>
        <taxon>Thermodesulfovibrio</taxon>
    </lineage>
</organism>
<evidence type="ECO:0000256" key="5">
    <source>
        <dbReference type="ARBA" id="ARBA00022777"/>
    </source>
</evidence>
<dbReference type="EC" id="2.7.13.3" evidence="2"/>
<dbReference type="RefSeq" id="WP_353683797.1">
    <property type="nucleotide sequence ID" value="NZ_CP144373.1"/>
</dbReference>
<dbReference type="Gene3D" id="3.30.565.10">
    <property type="entry name" value="Histidine kinase-like ATPase, C-terminal domain"/>
    <property type="match status" value="1"/>
</dbReference>
<dbReference type="GO" id="GO:0000160">
    <property type="term" value="P:phosphorelay signal transduction system"/>
    <property type="evidence" value="ECO:0007669"/>
    <property type="project" value="UniProtKB-KW"/>
</dbReference>
<accession>A0AAU8GXG0</accession>
<comment type="catalytic activity">
    <reaction evidence="1">
        <text>ATP + protein L-histidine = ADP + protein N-phospho-L-histidine.</text>
        <dbReference type="EC" id="2.7.13.3"/>
    </reaction>
</comment>
<dbReference type="InterPro" id="IPR036890">
    <property type="entry name" value="HATPase_C_sf"/>
</dbReference>
<sequence length="626" mass="72109">MAKFTLSIKWLTVLVMIALATGIAITNYLVSFHLCEQYLSHHIETVSSFFKGEVDKLVSPVETFLYNIQSLVCCKILNFNDIEKTNKFLMDFMKKYPYVTSINYGDGKGNGYLILNDRGRWLNRIKKAKNRGYVVWNTLNNNGEIINKRQLKDNYDPRNTLWYKQALESNDIQWSQQYLFRTTKDPGFTASLVLCGDSKEVVGIDLMIKDVSSFLYKAKERLYPEVKLYLISDSNELIAFVDEITPEPEKIYRVNKEQFPLLYKALYSGKDKISFHNQKWFVKIENWSIKNRKLSLVIMIPEKVITKSLYLHLFYQIFASLALVFIVLLYITKKYMNPLIEISEQTSYLGFKEIYLKKYSQRTDEIGYLSRAISSASLRILEAREMERKMEEFSYFECVRHSLGEAVHRFKDLINIIQGFATLAQPKASEEFVRNALDQIINASKRAIYLSKEILNVTGERRYEMKVFDLNFLIQSMKTKIDVTVEHYIKVVYELSSIPLMVKLDIEAFNEVLTNLIQNALDAMPEGGTIKIKTDVASLLNKEFAVLSVTDTGTGMDEETQKRIFEPFFTTKGAKGTGLGLSIVYRIVRDHEGSIEVESEVGKGTTFKIYLPLIKDVASLTASSAE</sequence>
<keyword evidence="8" id="KW-0472">Membrane</keyword>
<gene>
    <name evidence="10" type="ORF">V4D30_07905</name>
</gene>
<dbReference type="InterPro" id="IPR003594">
    <property type="entry name" value="HATPase_dom"/>
</dbReference>